<evidence type="ECO:0000256" key="3">
    <source>
        <dbReference type="ARBA" id="ARBA00023012"/>
    </source>
</evidence>
<dbReference type="InterPro" id="IPR050482">
    <property type="entry name" value="Sensor_HK_TwoCompSys"/>
</dbReference>
<dbReference type="SUPFAM" id="SSF48452">
    <property type="entry name" value="TPR-like"/>
    <property type="match status" value="3"/>
</dbReference>
<evidence type="ECO:0000256" key="5">
    <source>
        <dbReference type="SAM" id="Phobius"/>
    </source>
</evidence>
<keyword evidence="5" id="KW-0812">Transmembrane</keyword>
<evidence type="ECO:0000259" key="6">
    <source>
        <dbReference type="Pfam" id="PF07730"/>
    </source>
</evidence>
<dbReference type="Gene3D" id="1.25.40.10">
    <property type="entry name" value="Tetratricopeptide repeat domain"/>
    <property type="match status" value="2"/>
</dbReference>
<dbReference type="Gene3D" id="1.20.5.1930">
    <property type="match status" value="1"/>
</dbReference>
<dbReference type="CDD" id="cd16917">
    <property type="entry name" value="HATPase_UhpB-NarQ-NarX-like"/>
    <property type="match status" value="1"/>
</dbReference>
<dbReference type="PANTHER" id="PTHR24421">
    <property type="entry name" value="NITRATE/NITRITE SENSOR PROTEIN NARX-RELATED"/>
    <property type="match status" value="1"/>
</dbReference>
<proteinExistence type="predicted"/>
<keyword evidence="5" id="KW-1133">Transmembrane helix</keyword>
<reference evidence="7 8" key="1">
    <citation type="submission" date="2020-08" db="EMBL/GenBank/DDBJ databases">
        <title>Hymenobacter sp.</title>
        <authorList>
            <person name="Kim M.K."/>
        </authorList>
    </citation>
    <scope>NUCLEOTIDE SEQUENCE [LARGE SCALE GENOMIC DNA]</scope>
    <source>
        <strain evidence="7 8">BT507</strain>
    </source>
</reference>
<feature type="repeat" description="TPR" evidence="4">
    <location>
        <begin position="127"/>
        <end position="160"/>
    </location>
</feature>
<dbReference type="EMBL" id="JACSCY010000002">
    <property type="protein sequence ID" value="MBC6609909.1"/>
    <property type="molecule type" value="Genomic_DNA"/>
</dbReference>
<keyword evidence="4" id="KW-0802">TPR repeat</keyword>
<keyword evidence="8" id="KW-1185">Reference proteome</keyword>
<accession>A0ABR7MFP8</accession>
<feature type="domain" description="Signal transduction histidine kinase subgroup 3 dimerisation and phosphoacceptor" evidence="6">
    <location>
        <begin position="474"/>
        <end position="534"/>
    </location>
</feature>
<evidence type="ECO:0000313" key="8">
    <source>
        <dbReference type="Proteomes" id="UP000622017"/>
    </source>
</evidence>
<dbReference type="InterPro" id="IPR011990">
    <property type="entry name" value="TPR-like_helical_dom_sf"/>
</dbReference>
<feature type="repeat" description="TPR" evidence="4">
    <location>
        <begin position="206"/>
        <end position="239"/>
    </location>
</feature>
<keyword evidence="2" id="KW-0418">Kinase</keyword>
<evidence type="ECO:0000313" key="7">
    <source>
        <dbReference type="EMBL" id="MBC6609909.1"/>
    </source>
</evidence>
<evidence type="ECO:0000256" key="4">
    <source>
        <dbReference type="PROSITE-ProRule" id="PRU00339"/>
    </source>
</evidence>
<name>A0ABR7MFP8_9BACT</name>
<feature type="repeat" description="TPR" evidence="4">
    <location>
        <begin position="287"/>
        <end position="320"/>
    </location>
</feature>
<keyword evidence="5" id="KW-0472">Membrane</keyword>
<dbReference type="Pfam" id="PF13181">
    <property type="entry name" value="TPR_8"/>
    <property type="match status" value="1"/>
</dbReference>
<sequence length="674" mass="72535">MAQRYPFNLFWIILLLVYPLAGAGQTVPLPPVPDSLRAVVSATSPPTAAALLRVAQAYLAPFDSAGVVGYARAAERAARRARQPHVAGLALDLQGDYYRQAGRPALALPLLQRAGQQLIGASARLQAETRYHLGMALGDLGQPGRALVLYGEAGRLDPTNSELQAQLLNSTGLIYARQSQLDSAAACFFRSLRRAEGLPAGTGPAAATLGNLGRVYLRQGRWRESARYLRRGMALEAADLDTMGLASSWQFLGEALLAQPDSLAAALACFRRSERLARRSHLANYLPAAWLLLGKAYEQRGQLDSAQYYLTRAVAAQQARGAAGTLAPALMALAEFRGRRGQWPAAEQAARQAEVASGTTLPLRAEGWEVRRRAALARHDYPAAYAALVRQQAVLDSVRARDNQQLTELMRAAYETDEAEAQVGALRHEGELLRLRQQRLLLVLVLGAVLLLAGAGLLLSAYRRRQLRQELALRTRLSADLHDEVGGLLTQISMQTNLLGAGLYSPAEQQVQLQEVATASRAAAAQLQDVVWGYDAHNDTTSSLLDRMRDYAYELLGSGERTLLFTADAAQLPPQLPMETRRALYLIFKEALHNVAKHAPAAQQVSVTLAAAEAELVLTVADDAPAPVRAPRASGHGLRNMAARAEAVGGSCNAGYSAVPGHPGWGVQVRVPVG</sequence>
<comment type="caution">
    <text evidence="7">The sequence shown here is derived from an EMBL/GenBank/DDBJ whole genome shotgun (WGS) entry which is preliminary data.</text>
</comment>
<dbReference type="PROSITE" id="PS50005">
    <property type="entry name" value="TPR"/>
    <property type="match status" value="3"/>
</dbReference>
<dbReference type="Pfam" id="PF13424">
    <property type="entry name" value="TPR_12"/>
    <property type="match status" value="1"/>
</dbReference>
<dbReference type="InterPro" id="IPR011712">
    <property type="entry name" value="Sig_transdc_His_kin_sub3_dim/P"/>
</dbReference>
<keyword evidence="1" id="KW-0808">Transferase</keyword>
<dbReference type="Gene3D" id="3.30.565.10">
    <property type="entry name" value="Histidine kinase-like ATPase, C-terminal domain"/>
    <property type="match status" value="1"/>
</dbReference>
<dbReference type="RefSeq" id="WP_187318214.1">
    <property type="nucleotide sequence ID" value="NZ_JACSCY010000002.1"/>
</dbReference>
<organism evidence="7 8">
    <name type="scientific">Hymenobacter citatus</name>
    <dbReference type="NCBI Taxonomy" id="2763506"/>
    <lineage>
        <taxon>Bacteria</taxon>
        <taxon>Pseudomonadati</taxon>
        <taxon>Bacteroidota</taxon>
        <taxon>Cytophagia</taxon>
        <taxon>Cytophagales</taxon>
        <taxon>Hymenobacteraceae</taxon>
        <taxon>Hymenobacter</taxon>
    </lineage>
</organism>
<protein>
    <submittedName>
        <fullName evidence="7">Tetratricopeptide repeat protein</fullName>
    </submittedName>
</protein>
<gene>
    <name evidence="7" type="ORF">H8B15_03180</name>
</gene>
<evidence type="ECO:0000256" key="2">
    <source>
        <dbReference type="ARBA" id="ARBA00022777"/>
    </source>
</evidence>
<dbReference type="SMART" id="SM00028">
    <property type="entry name" value="TPR"/>
    <property type="match status" value="6"/>
</dbReference>
<dbReference type="InterPro" id="IPR019734">
    <property type="entry name" value="TPR_rpt"/>
</dbReference>
<feature type="transmembrane region" description="Helical" evidence="5">
    <location>
        <begin position="440"/>
        <end position="462"/>
    </location>
</feature>
<evidence type="ECO:0000256" key="1">
    <source>
        <dbReference type="ARBA" id="ARBA00022679"/>
    </source>
</evidence>
<dbReference type="SUPFAM" id="SSF55874">
    <property type="entry name" value="ATPase domain of HSP90 chaperone/DNA topoisomerase II/histidine kinase"/>
    <property type="match status" value="1"/>
</dbReference>
<dbReference type="Proteomes" id="UP000622017">
    <property type="component" value="Unassembled WGS sequence"/>
</dbReference>
<keyword evidence="3" id="KW-0902">Two-component regulatory system</keyword>
<dbReference type="Pfam" id="PF07730">
    <property type="entry name" value="HisKA_3"/>
    <property type="match status" value="1"/>
</dbReference>
<dbReference type="InterPro" id="IPR036890">
    <property type="entry name" value="HATPase_C_sf"/>
</dbReference>